<evidence type="ECO:0000256" key="2">
    <source>
        <dbReference type="ARBA" id="ARBA00022679"/>
    </source>
</evidence>
<keyword evidence="2" id="KW-0808">Transferase</keyword>
<dbReference type="STRING" id="1618550.UT39_C0017G0013"/>
<dbReference type="Pfam" id="PF13692">
    <property type="entry name" value="Glyco_trans_1_4"/>
    <property type="match status" value="1"/>
</dbReference>
<dbReference type="PANTHER" id="PTHR12526:SF629">
    <property type="entry name" value="TEICHURONIC ACID BIOSYNTHESIS GLYCOSYLTRANSFERASE TUAH-RELATED"/>
    <property type="match status" value="1"/>
</dbReference>
<evidence type="ECO:0000256" key="1">
    <source>
        <dbReference type="ARBA" id="ARBA00022676"/>
    </source>
</evidence>
<protein>
    <recommendedName>
        <fullName evidence="5">Glycosyl transferase family 1 domain-containing protein</fullName>
    </recommendedName>
</protein>
<dbReference type="SUPFAM" id="SSF53756">
    <property type="entry name" value="UDP-Glycosyltransferase/glycogen phosphorylase"/>
    <property type="match status" value="1"/>
</dbReference>
<evidence type="ECO:0000313" key="3">
    <source>
        <dbReference type="EMBL" id="KKR10649.1"/>
    </source>
</evidence>
<evidence type="ECO:0008006" key="5">
    <source>
        <dbReference type="Google" id="ProtNLM"/>
    </source>
</evidence>
<dbReference type="PANTHER" id="PTHR12526">
    <property type="entry name" value="GLYCOSYLTRANSFERASE"/>
    <property type="match status" value="1"/>
</dbReference>
<proteinExistence type="predicted"/>
<keyword evidence="1" id="KW-0328">Glycosyltransferase</keyword>
<comment type="caution">
    <text evidence="3">The sequence shown here is derived from an EMBL/GenBank/DDBJ whole genome shotgun (WGS) entry which is preliminary data.</text>
</comment>
<name>A0A0G0N358_9BACT</name>
<gene>
    <name evidence="3" type="ORF">UT39_C0017G0013</name>
</gene>
<dbReference type="EMBL" id="LBWP01000017">
    <property type="protein sequence ID" value="KKR10649.1"/>
    <property type="molecule type" value="Genomic_DNA"/>
</dbReference>
<dbReference type="AlphaFoldDB" id="A0A0G0N358"/>
<evidence type="ECO:0000313" key="4">
    <source>
        <dbReference type="Proteomes" id="UP000034246"/>
    </source>
</evidence>
<dbReference type="GO" id="GO:0016757">
    <property type="term" value="F:glycosyltransferase activity"/>
    <property type="evidence" value="ECO:0007669"/>
    <property type="project" value="UniProtKB-KW"/>
</dbReference>
<organism evidence="3 4">
    <name type="scientific">Candidatus Woesebacteria bacterium GW2011_GWA1_39_21</name>
    <dbReference type="NCBI Taxonomy" id="1618550"/>
    <lineage>
        <taxon>Bacteria</taxon>
        <taxon>Candidatus Woeseibacteriota</taxon>
    </lineage>
</organism>
<reference evidence="3 4" key="1">
    <citation type="journal article" date="2015" name="Nature">
        <title>rRNA introns, odd ribosomes, and small enigmatic genomes across a large radiation of phyla.</title>
        <authorList>
            <person name="Brown C.T."/>
            <person name="Hug L.A."/>
            <person name="Thomas B.C."/>
            <person name="Sharon I."/>
            <person name="Castelle C.J."/>
            <person name="Singh A."/>
            <person name="Wilkins M.J."/>
            <person name="Williams K.H."/>
            <person name="Banfield J.F."/>
        </authorList>
    </citation>
    <scope>NUCLEOTIDE SEQUENCE [LARGE SCALE GENOMIC DNA]</scope>
</reference>
<accession>A0A0G0N358</accession>
<dbReference type="Proteomes" id="UP000034246">
    <property type="component" value="Unassembled WGS sequence"/>
</dbReference>
<dbReference type="Gene3D" id="3.40.50.2000">
    <property type="entry name" value="Glycogen Phosphorylase B"/>
    <property type="match status" value="1"/>
</dbReference>
<sequence>MKKWNKHIFTAELPYEKDAVVSLFLRENFAQVDDFIMSLGQMSNIPPSRLLTYKNGKLVNEKVYVKNNLKEAGLKLYLYNIPKALTFVTIDLIRALKTVNFKCDIFFAQHFMPAFVAIILRKLGILKCNKIVFWMFDFFLIPPEFLRSLYYRGIDYVQNFIRTNVDEIWYTTPRLAETDVQHFGSLPTTVVKRLTHAVFFRRISVKSPRPIPPLKLAFLGSLRRNNAVYEAVKTVENCIKLGMKAELHIIGSGPEENRLIEYVKKSKISKAIKFYGFVDDGIKIAKIFSRCHLGLSLYPSDPYGPNWYLTSGKSRRYIAQGLPLIVTTVPYLAKYIYDYKAGIIVDNDPGVIAKELKKIYDSPKMLNSLRRGVNKLYHQYQADNILNKLFTSMFSTGKI</sequence>